<dbReference type="RefSeq" id="WP_188855437.1">
    <property type="nucleotide sequence ID" value="NZ_BMJJ01000023.1"/>
</dbReference>
<dbReference type="Proteomes" id="UP000613160">
    <property type="component" value="Unassembled WGS sequence"/>
</dbReference>
<accession>A0A916YGL6</accession>
<name>A0A916YGL6_9HYPH</name>
<organism evidence="1 2">
    <name type="scientific">Aureimonas glaciei</name>
    <dbReference type="NCBI Taxonomy" id="1776957"/>
    <lineage>
        <taxon>Bacteria</taxon>
        <taxon>Pseudomonadati</taxon>
        <taxon>Pseudomonadota</taxon>
        <taxon>Alphaproteobacteria</taxon>
        <taxon>Hyphomicrobiales</taxon>
        <taxon>Aurantimonadaceae</taxon>
        <taxon>Aureimonas</taxon>
    </lineage>
</organism>
<keyword evidence="2" id="KW-1185">Reference proteome</keyword>
<reference evidence="1" key="2">
    <citation type="submission" date="2020-09" db="EMBL/GenBank/DDBJ databases">
        <authorList>
            <person name="Sun Q."/>
            <person name="Zhou Y."/>
        </authorList>
    </citation>
    <scope>NUCLEOTIDE SEQUENCE</scope>
    <source>
        <strain evidence="1">CGMCC 1.15493</strain>
    </source>
</reference>
<dbReference type="AlphaFoldDB" id="A0A916YGL6"/>
<reference evidence="1" key="1">
    <citation type="journal article" date="2014" name="Int. J. Syst. Evol. Microbiol.">
        <title>Complete genome sequence of Corynebacterium casei LMG S-19264T (=DSM 44701T), isolated from a smear-ripened cheese.</title>
        <authorList>
            <consortium name="US DOE Joint Genome Institute (JGI-PGF)"/>
            <person name="Walter F."/>
            <person name="Albersmeier A."/>
            <person name="Kalinowski J."/>
            <person name="Ruckert C."/>
        </authorList>
    </citation>
    <scope>NUCLEOTIDE SEQUENCE</scope>
    <source>
        <strain evidence="1">CGMCC 1.15493</strain>
    </source>
</reference>
<comment type="caution">
    <text evidence="1">The sequence shown here is derived from an EMBL/GenBank/DDBJ whole genome shotgun (WGS) entry which is preliminary data.</text>
</comment>
<sequence length="85" mass="9731">MVESLGEAHDLGWTLWVACAHGNREGLKSIRECRHRYRIDMPTLLWTRGRACPLARLETLMRCPRCGSRQVRVSFVPPGKERQAG</sequence>
<evidence type="ECO:0000313" key="1">
    <source>
        <dbReference type="EMBL" id="GGD43645.1"/>
    </source>
</evidence>
<protein>
    <submittedName>
        <fullName evidence="1">Uncharacterized protein</fullName>
    </submittedName>
</protein>
<dbReference type="EMBL" id="BMJJ01000023">
    <property type="protein sequence ID" value="GGD43645.1"/>
    <property type="molecule type" value="Genomic_DNA"/>
</dbReference>
<gene>
    <name evidence="1" type="ORF">GCM10011335_52820</name>
</gene>
<proteinExistence type="predicted"/>
<evidence type="ECO:0000313" key="2">
    <source>
        <dbReference type="Proteomes" id="UP000613160"/>
    </source>
</evidence>